<dbReference type="Gene3D" id="3.30.200.20">
    <property type="entry name" value="Phosphorylase Kinase, domain 1"/>
    <property type="match status" value="1"/>
</dbReference>
<comment type="similarity">
    <text evidence="1">Belongs to the protein kinase superfamily. RIO-type Ser/Thr kinase family.</text>
</comment>
<dbReference type="EC" id="2.7.11.1" evidence="2"/>
<keyword evidence="4" id="KW-0808">Transferase</keyword>
<gene>
    <name evidence="14" type="ORF">LAZ67_9003433</name>
</gene>
<feature type="compositionally biased region" description="Basic residues" evidence="12">
    <location>
        <begin position="345"/>
        <end position="359"/>
    </location>
</feature>
<evidence type="ECO:0000256" key="6">
    <source>
        <dbReference type="ARBA" id="ARBA00022741"/>
    </source>
</evidence>
<evidence type="ECO:0000313" key="14">
    <source>
        <dbReference type="EMBL" id="UYV72501.1"/>
    </source>
</evidence>
<keyword evidence="5" id="KW-0479">Metal-binding</keyword>
<keyword evidence="8" id="KW-0067">ATP-binding</keyword>
<feature type="domain" description="RIO kinase" evidence="13">
    <location>
        <begin position="5"/>
        <end position="197"/>
    </location>
</feature>
<feature type="compositionally biased region" description="Basic and acidic residues" evidence="12">
    <location>
        <begin position="360"/>
        <end position="381"/>
    </location>
</feature>
<keyword evidence="3" id="KW-0723">Serine/threonine-protein kinase</keyword>
<feature type="compositionally biased region" description="Basic and acidic residues" evidence="12">
    <location>
        <begin position="307"/>
        <end position="328"/>
    </location>
</feature>
<dbReference type="InterPro" id="IPR030484">
    <property type="entry name" value="Rio2"/>
</dbReference>
<proteinExistence type="inferred from homology"/>
<dbReference type="InterPro" id="IPR000687">
    <property type="entry name" value="RIO_kinase"/>
</dbReference>
<dbReference type="Gene3D" id="1.10.510.10">
    <property type="entry name" value="Transferase(Phosphotransferase) domain 1"/>
    <property type="match status" value="1"/>
</dbReference>
<sequence>MIIAVLSFRENLLLLFILEAVFLRLVGLRRLGRISFRKVKEKRDYLRRRSASSWLYLSRLSALKEYAFLKVLEENGFPVPHAHGHNRHCVVMSLVKGTQLQQVYELENVELLYQRLMKLIARLAEHGLIHCDFNEFNIMVCTKDEAPVIIDFPQMVSTTHYNAQTYFERDVDCIRSFFSKRFNYVSEDYPTFDEVVSSGVSLDIKSKASGYIPNKKELRDAFESRFIIGGKKLEGEESSSEDEPEEEESSEEEEEDEIDESEENLQKIDLRMPTSEINEQLEELEENLSSTLNLDPSAEGSEDNEEENKTDGDSGHSSEEEDTNERKAPSGISNHSHKSIQERIKRQHKQKKQAARRAKLKGESGQKRRRNRDAIKDLQSF</sequence>
<keyword evidence="7" id="KW-0418">Kinase</keyword>
<evidence type="ECO:0000259" key="13">
    <source>
        <dbReference type="SMART" id="SM00090"/>
    </source>
</evidence>
<evidence type="ECO:0000256" key="10">
    <source>
        <dbReference type="ARBA" id="ARBA00047899"/>
    </source>
</evidence>
<dbReference type="SUPFAM" id="SSF56112">
    <property type="entry name" value="Protein kinase-like (PK-like)"/>
    <property type="match status" value="1"/>
</dbReference>
<evidence type="ECO:0000256" key="12">
    <source>
        <dbReference type="SAM" id="MobiDB-lite"/>
    </source>
</evidence>
<feature type="region of interest" description="Disordered" evidence="12">
    <location>
        <begin position="230"/>
        <end position="381"/>
    </location>
</feature>
<evidence type="ECO:0000256" key="9">
    <source>
        <dbReference type="ARBA" id="ARBA00022842"/>
    </source>
</evidence>
<comment type="catalytic activity">
    <reaction evidence="11">
        <text>L-seryl-[protein] + ATP = O-phospho-L-seryl-[protein] + ADP + H(+)</text>
        <dbReference type="Rhea" id="RHEA:17989"/>
        <dbReference type="Rhea" id="RHEA-COMP:9863"/>
        <dbReference type="Rhea" id="RHEA-COMP:11604"/>
        <dbReference type="ChEBI" id="CHEBI:15378"/>
        <dbReference type="ChEBI" id="CHEBI:29999"/>
        <dbReference type="ChEBI" id="CHEBI:30616"/>
        <dbReference type="ChEBI" id="CHEBI:83421"/>
        <dbReference type="ChEBI" id="CHEBI:456216"/>
        <dbReference type="EC" id="2.7.11.1"/>
    </reaction>
</comment>
<evidence type="ECO:0000256" key="7">
    <source>
        <dbReference type="ARBA" id="ARBA00022777"/>
    </source>
</evidence>
<keyword evidence="6" id="KW-0547">Nucleotide-binding</keyword>
<feature type="compositionally biased region" description="Acidic residues" evidence="12">
    <location>
        <begin position="236"/>
        <end position="263"/>
    </location>
</feature>
<dbReference type="Proteomes" id="UP001235939">
    <property type="component" value="Chromosome 09"/>
</dbReference>
<keyword evidence="15" id="KW-1185">Reference proteome</keyword>
<organism evidence="14 15">
    <name type="scientific">Cordylochernes scorpioides</name>
    <dbReference type="NCBI Taxonomy" id="51811"/>
    <lineage>
        <taxon>Eukaryota</taxon>
        <taxon>Metazoa</taxon>
        <taxon>Ecdysozoa</taxon>
        <taxon>Arthropoda</taxon>
        <taxon>Chelicerata</taxon>
        <taxon>Arachnida</taxon>
        <taxon>Pseudoscorpiones</taxon>
        <taxon>Cheliferoidea</taxon>
        <taxon>Chernetidae</taxon>
        <taxon>Cordylochernes</taxon>
    </lineage>
</organism>
<comment type="catalytic activity">
    <reaction evidence="10">
        <text>L-threonyl-[protein] + ATP = O-phospho-L-threonyl-[protein] + ADP + H(+)</text>
        <dbReference type="Rhea" id="RHEA:46608"/>
        <dbReference type="Rhea" id="RHEA-COMP:11060"/>
        <dbReference type="Rhea" id="RHEA-COMP:11605"/>
        <dbReference type="ChEBI" id="CHEBI:15378"/>
        <dbReference type="ChEBI" id="CHEBI:30013"/>
        <dbReference type="ChEBI" id="CHEBI:30616"/>
        <dbReference type="ChEBI" id="CHEBI:61977"/>
        <dbReference type="ChEBI" id="CHEBI:456216"/>
        <dbReference type="EC" id="2.7.11.1"/>
    </reaction>
</comment>
<evidence type="ECO:0000256" key="11">
    <source>
        <dbReference type="ARBA" id="ARBA00048679"/>
    </source>
</evidence>
<accession>A0ABY6KUH9</accession>
<name>A0ABY6KUH9_9ARAC</name>
<evidence type="ECO:0000256" key="4">
    <source>
        <dbReference type="ARBA" id="ARBA00022679"/>
    </source>
</evidence>
<evidence type="ECO:0000256" key="8">
    <source>
        <dbReference type="ARBA" id="ARBA00022840"/>
    </source>
</evidence>
<dbReference type="PANTHER" id="PTHR45852:SF1">
    <property type="entry name" value="SERINE_THREONINE-PROTEIN KINASE RIO2"/>
    <property type="match status" value="1"/>
</dbReference>
<evidence type="ECO:0000256" key="5">
    <source>
        <dbReference type="ARBA" id="ARBA00022723"/>
    </source>
</evidence>
<dbReference type="SMART" id="SM00090">
    <property type="entry name" value="RIO"/>
    <property type="match status" value="1"/>
</dbReference>
<evidence type="ECO:0000256" key="1">
    <source>
        <dbReference type="ARBA" id="ARBA00009196"/>
    </source>
</evidence>
<dbReference type="InterPro" id="IPR011009">
    <property type="entry name" value="Kinase-like_dom_sf"/>
</dbReference>
<protein>
    <recommendedName>
        <fullName evidence="2">non-specific serine/threonine protein kinase</fullName>
        <ecNumber evidence="2">2.7.11.1</ecNumber>
    </recommendedName>
</protein>
<dbReference type="EMBL" id="CP092871">
    <property type="protein sequence ID" value="UYV72501.1"/>
    <property type="molecule type" value="Genomic_DNA"/>
</dbReference>
<dbReference type="Pfam" id="PF01163">
    <property type="entry name" value="RIO1"/>
    <property type="match status" value="1"/>
</dbReference>
<evidence type="ECO:0000256" key="2">
    <source>
        <dbReference type="ARBA" id="ARBA00012513"/>
    </source>
</evidence>
<reference evidence="14 15" key="1">
    <citation type="submission" date="2022-01" db="EMBL/GenBank/DDBJ databases">
        <title>A chromosomal length assembly of Cordylochernes scorpioides.</title>
        <authorList>
            <person name="Zeh D."/>
            <person name="Zeh J."/>
        </authorList>
    </citation>
    <scope>NUCLEOTIDE SEQUENCE [LARGE SCALE GENOMIC DNA]</scope>
    <source>
        <strain evidence="14">IN4F17</strain>
        <tissue evidence="14">Whole Body</tissue>
    </source>
</reference>
<dbReference type="InterPro" id="IPR018934">
    <property type="entry name" value="RIO_dom"/>
</dbReference>
<dbReference type="CDD" id="cd05144">
    <property type="entry name" value="RIO2_C"/>
    <property type="match status" value="1"/>
</dbReference>
<dbReference type="PANTHER" id="PTHR45852">
    <property type="entry name" value="SER/THR-PROTEIN KINASE RIO2"/>
    <property type="match status" value="1"/>
</dbReference>
<evidence type="ECO:0000313" key="15">
    <source>
        <dbReference type="Proteomes" id="UP001235939"/>
    </source>
</evidence>
<keyword evidence="9" id="KW-0460">Magnesium</keyword>
<evidence type="ECO:0000256" key="3">
    <source>
        <dbReference type="ARBA" id="ARBA00022527"/>
    </source>
</evidence>